<accession>A0A1G2UYQ9</accession>
<feature type="compositionally biased region" description="Basic residues" evidence="6">
    <location>
        <begin position="1"/>
        <end position="21"/>
    </location>
</feature>
<name>A0A1G2UYQ9_9BACT</name>
<sequence length="67" mass="7884">MTVRMRHTRSHTKNRRSHHALAKPAISKDQSGHFHLRHRLSKESGMYRGKKIIDLTAKLDKKTKKIK</sequence>
<evidence type="ECO:0000256" key="4">
    <source>
        <dbReference type="ARBA" id="ARBA00035178"/>
    </source>
</evidence>
<dbReference type="Pfam" id="PF01783">
    <property type="entry name" value="Ribosomal_L32p"/>
    <property type="match status" value="1"/>
</dbReference>
<evidence type="ECO:0000256" key="1">
    <source>
        <dbReference type="ARBA" id="ARBA00008560"/>
    </source>
</evidence>
<comment type="caution">
    <text evidence="7">The sequence shown here is derived from an EMBL/GenBank/DDBJ whole genome shotgun (WGS) entry which is preliminary data.</text>
</comment>
<evidence type="ECO:0000256" key="6">
    <source>
        <dbReference type="SAM" id="MobiDB-lite"/>
    </source>
</evidence>
<dbReference type="NCBIfam" id="TIGR01031">
    <property type="entry name" value="rpmF_bact"/>
    <property type="match status" value="1"/>
</dbReference>
<dbReference type="Proteomes" id="UP000178288">
    <property type="component" value="Unassembled WGS sequence"/>
</dbReference>
<evidence type="ECO:0000256" key="2">
    <source>
        <dbReference type="ARBA" id="ARBA00022980"/>
    </source>
</evidence>
<comment type="similarity">
    <text evidence="1 5">Belongs to the bacterial ribosomal protein bL32 family.</text>
</comment>
<dbReference type="InterPro" id="IPR044957">
    <property type="entry name" value="Ribosomal_bL32_bact"/>
</dbReference>
<dbReference type="PANTHER" id="PTHR35534:SF1">
    <property type="entry name" value="LARGE RIBOSOMAL SUBUNIT PROTEIN BL32"/>
    <property type="match status" value="1"/>
</dbReference>
<dbReference type="HAMAP" id="MF_00340">
    <property type="entry name" value="Ribosomal_bL32"/>
    <property type="match status" value="1"/>
</dbReference>
<dbReference type="AlphaFoldDB" id="A0A1G2UYQ9"/>
<proteinExistence type="inferred from homology"/>
<keyword evidence="2 5" id="KW-0689">Ribosomal protein</keyword>
<dbReference type="GO" id="GO:0003735">
    <property type="term" value="F:structural constituent of ribosome"/>
    <property type="evidence" value="ECO:0007669"/>
    <property type="project" value="InterPro"/>
</dbReference>
<keyword evidence="3 5" id="KW-0687">Ribonucleoprotein</keyword>
<evidence type="ECO:0000256" key="3">
    <source>
        <dbReference type="ARBA" id="ARBA00023274"/>
    </source>
</evidence>
<evidence type="ECO:0000256" key="5">
    <source>
        <dbReference type="HAMAP-Rule" id="MF_00340"/>
    </source>
</evidence>
<dbReference type="InterPro" id="IPR011332">
    <property type="entry name" value="Ribosomal_zn-bd"/>
</dbReference>
<dbReference type="InterPro" id="IPR002677">
    <property type="entry name" value="Ribosomal_bL32"/>
</dbReference>
<evidence type="ECO:0000313" key="8">
    <source>
        <dbReference type="Proteomes" id="UP000178288"/>
    </source>
</evidence>
<protein>
    <recommendedName>
        <fullName evidence="4 5">Large ribosomal subunit protein bL32</fullName>
    </recommendedName>
</protein>
<dbReference type="PANTHER" id="PTHR35534">
    <property type="entry name" value="50S RIBOSOMAL PROTEIN L32"/>
    <property type="match status" value="1"/>
</dbReference>
<dbReference type="GO" id="GO:0015934">
    <property type="term" value="C:large ribosomal subunit"/>
    <property type="evidence" value="ECO:0007669"/>
    <property type="project" value="InterPro"/>
</dbReference>
<dbReference type="SUPFAM" id="SSF57829">
    <property type="entry name" value="Zn-binding ribosomal proteins"/>
    <property type="match status" value="1"/>
</dbReference>
<dbReference type="EMBL" id="MHWV01000003">
    <property type="protein sequence ID" value="OHB14513.1"/>
    <property type="molecule type" value="Genomic_DNA"/>
</dbReference>
<reference evidence="7 8" key="1">
    <citation type="journal article" date="2016" name="Nat. Commun.">
        <title>Thousands of microbial genomes shed light on interconnected biogeochemical processes in an aquifer system.</title>
        <authorList>
            <person name="Anantharaman K."/>
            <person name="Brown C.T."/>
            <person name="Hug L.A."/>
            <person name="Sharon I."/>
            <person name="Castelle C.J."/>
            <person name="Probst A.J."/>
            <person name="Thomas B.C."/>
            <person name="Singh A."/>
            <person name="Wilkins M.J."/>
            <person name="Karaoz U."/>
            <person name="Brodie E.L."/>
            <person name="Williams K.H."/>
            <person name="Hubbard S.S."/>
            <person name="Banfield J.F."/>
        </authorList>
    </citation>
    <scope>NUCLEOTIDE SEQUENCE [LARGE SCALE GENOMIC DNA]</scope>
</reference>
<evidence type="ECO:0000313" key="7">
    <source>
        <dbReference type="EMBL" id="OHB14513.1"/>
    </source>
</evidence>
<organism evidence="7 8">
    <name type="scientific">Candidatus Zambryskibacteria bacterium RIFCSPLOWO2_12_FULL_45_14</name>
    <dbReference type="NCBI Taxonomy" id="1802778"/>
    <lineage>
        <taxon>Bacteria</taxon>
        <taxon>Candidatus Zambryskiibacteriota</taxon>
    </lineage>
</organism>
<gene>
    <name evidence="5" type="primary">rpmF</name>
    <name evidence="7" type="ORF">A3G05_01110</name>
</gene>
<feature type="region of interest" description="Disordered" evidence="6">
    <location>
        <begin position="1"/>
        <end position="32"/>
    </location>
</feature>
<dbReference type="GO" id="GO:0006412">
    <property type="term" value="P:translation"/>
    <property type="evidence" value="ECO:0007669"/>
    <property type="project" value="UniProtKB-UniRule"/>
</dbReference>